<dbReference type="GO" id="GO:0015288">
    <property type="term" value="F:porin activity"/>
    <property type="evidence" value="ECO:0007669"/>
    <property type="project" value="UniProtKB-KW"/>
</dbReference>
<evidence type="ECO:0000256" key="1">
    <source>
        <dbReference type="ARBA" id="ARBA00004571"/>
    </source>
</evidence>
<sequence>MKKNLAAAAVLCAFVAPAMAQSSVTLYGLVDEGINYTNNAKGQKAYQMESGYLAGSRWGLKGTEDLGGGYKATFQLENGFDLNTGRLGQGGLEFGRQAYVGIVNDQFGSVTFGRQYDSVVDYFAQTTVTGNWGGYIFAHPYDNDNATNTFRVNNTVKYTSPTIAGLKFGGTYSFSNDTNFANNRQYSVGAQYTLGGLLVAASYLQANNPSATATGAINNGGDENFVGQRLRIFGAGVNYTVGLATLGFAYSNTHVGQPVSSGYVGAITPTVGTLSSLRFQNFEVNGRYQFTPAFSLGAVYTYTRASFNTSASNTHPVYHQGGLMLDYLLSKRTDVYLQAAYQHAGGDKNGSVLDFAYVPGAADVSSSSNQVLVRAAIMHKF</sequence>
<evidence type="ECO:0000256" key="11">
    <source>
        <dbReference type="SAM" id="SignalP"/>
    </source>
</evidence>
<comment type="subcellular location">
    <subcellularLocation>
        <location evidence="1">Cell outer membrane</location>
        <topology evidence="1">Multi-pass membrane protein</topology>
    </subcellularLocation>
</comment>
<dbReference type="InterPro" id="IPR023614">
    <property type="entry name" value="Porin_dom_sf"/>
</dbReference>
<dbReference type="PRINTS" id="PR00184">
    <property type="entry name" value="NEISSPPORIN"/>
</dbReference>
<gene>
    <name evidence="14" type="ORF">C0Z16_22285</name>
    <name evidence="13" type="ORF">LMG27174_01390</name>
</gene>
<dbReference type="AlphaFoldDB" id="A0A2N7WHI2"/>
<comment type="subunit">
    <text evidence="2">Homotrimer.</text>
</comment>
<dbReference type="Gene3D" id="2.40.160.10">
    <property type="entry name" value="Porin"/>
    <property type="match status" value="1"/>
</dbReference>
<evidence type="ECO:0000256" key="6">
    <source>
        <dbReference type="ARBA" id="ARBA00022729"/>
    </source>
</evidence>
<dbReference type="CDD" id="cd00342">
    <property type="entry name" value="gram_neg_porins"/>
    <property type="match status" value="1"/>
</dbReference>
<dbReference type="PANTHER" id="PTHR34501:SF9">
    <property type="entry name" value="MAJOR OUTER MEMBRANE PROTEIN P.IA"/>
    <property type="match status" value="1"/>
</dbReference>
<name>A0A2N7WHI2_9BURK</name>
<keyword evidence="3" id="KW-0813">Transport</keyword>
<dbReference type="RefSeq" id="WP_102634249.1">
    <property type="nucleotide sequence ID" value="NZ_CADIJZ010000004.1"/>
</dbReference>
<keyword evidence="15" id="KW-1185">Reference proteome</keyword>
<dbReference type="EMBL" id="PNXY01000016">
    <property type="protein sequence ID" value="PMS28833.1"/>
    <property type="molecule type" value="Genomic_DNA"/>
</dbReference>
<accession>A0A2N7WHI2</accession>
<keyword evidence="6 11" id="KW-0732">Signal</keyword>
<dbReference type="Proteomes" id="UP000494205">
    <property type="component" value="Unassembled WGS sequence"/>
</dbReference>
<evidence type="ECO:0000256" key="3">
    <source>
        <dbReference type="ARBA" id="ARBA00022448"/>
    </source>
</evidence>
<evidence type="ECO:0000256" key="8">
    <source>
        <dbReference type="ARBA" id="ARBA00023114"/>
    </source>
</evidence>
<dbReference type="EMBL" id="CADIJZ010000004">
    <property type="protein sequence ID" value="CAB3655643.1"/>
    <property type="molecule type" value="Genomic_DNA"/>
</dbReference>
<keyword evidence="7" id="KW-0406">Ion transport</keyword>
<dbReference type="InterPro" id="IPR033900">
    <property type="entry name" value="Gram_neg_porin_domain"/>
</dbReference>
<dbReference type="Proteomes" id="UP000235659">
    <property type="component" value="Unassembled WGS sequence"/>
</dbReference>
<dbReference type="PANTHER" id="PTHR34501">
    <property type="entry name" value="PROTEIN YDDL-RELATED"/>
    <property type="match status" value="1"/>
</dbReference>
<protein>
    <submittedName>
        <fullName evidence="14">Porin</fullName>
    </submittedName>
</protein>
<evidence type="ECO:0000256" key="10">
    <source>
        <dbReference type="ARBA" id="ARBA00023237"/>
    </source>
</evidence>
<dbReference type="GO" id="GO:0046930">
    <property type="term" value="C:pore complex"/>
    <property type="evidence" value="ECO:0007669"/>
    <property type="project" value="UniProtKB-KW"/>
</dbReference>
<evidence type="ECO:0000313" key="16">
    <source>
        <dbReference type="Proteomes" id="UP000494205"/>
    </source>
</evidence>
<feature type="signal peptide" evidence="11">
    <location>
        <begin position="1"/>
        <end position="20"/>
    </location>
</feature>
<dbReference type="Pfam" id="PF13609">
    <property type="entry name" value="Porin_4"/>
    <property type="match status" value="1"/>
</dbReference>
<keyword evidence="9" id="KW-0472">Membrane</keyword>
<keyword evidence="4" id="KW-1134">Transmembrane beta strand</keyword>
<evidence type="ECO:0000259" key="12">
    <source>
        <dbReference type="Pfam" id="PF13609"/>
    </source>
</evidence>
<evidence type="ECO:0000256" key="9">
    <source>
        <dbReference type="ARBA" id="ARBA00023136"/>
    </source>
</evidence>
<keyword evidence="5" id="KW-0812">Transmembrane</keyword>
<evidence type="ECO:0000313" key="14">
    <source>
        <dbReference type="EMBL" id="PMS28833.1"/>
    </source>
</evidence>
<reference evidence="14 15" key="1">
    <citation type="submission" date="2018-01" db="EMBL/GenBank/DDBJ databases">
        <title>Whole genome analyses suggest that Burkholderia sensu lato contains two further novel genera in the rhizoxinica-symbiotica group Mycetohabitans gen. nov., and Trinickia gen. nov.: implications for the evolution of diazotrophy and nodulation in the Burkholderiaceae.</title>
        <authorList>
            <person name="Estrada-de los Santos P."/>
            <person name="Palmer M."/>
            <person name="Chavez-Ramirez B."/>
            <person name="Beukes C."/>
            <person name="Steenkamp E.T."/>
            <person name="Hirsch A.M."/>
            <person name="Manyaka P."/>
            <person name="Maluk M."/>
            <person name="Lafos M."/>
            <person name="Crook M."/>
            <person name="Gross E."/>
            <person name="Simon M.F."/>
            <person name="Bueno dos Reis Junior F."/>
            <person name="Poole P.S."/>
            <person name="Venter S.N."/>
            <person name="James E.K."/>
        </authorList>
    </citation>
    <scope>NUCLEOTIDE SEQUENCE [LARGE SCALE GENOMIC DNA]</scope>
    <source>
        <strain evidence="14 15">WSM 3937</strain>
    </source>
</reference>
<dbReference type="GO" id="GO:0009279">
    <property type="term" value="C:cell outer membrane"/>
    <property type="evidence" value="ECO:0007669"/>
    <property type="project" value="UniProtKB-SubCell"/>
</dbReference>
<keyword evidence="8" id="KW-0626">Porin</keyword>
<evidence type="ECO:0000256" key="7">
    <source>
        <dbReference type="ARBA" id="ARBA00023065"/>
    </source>
</evidence>
<proteinExistence type="predicted"/>
<dbReference type="OrthoDB" id="8982743at2"/>
<dbReference type="GO" id="GO:0006811">
    <property type="term" value="P:monoatomic ion transport"/>
    <property type="evidence" value="ECO:0007669"/>
    <property type="project" value="UniProtKB-KW"/>
</dbReference>
<evidence type="ECO:0000313" key="15">
    <source>
        <dbReference type="Proteomes" id="UP000235659"/>
    </source>
</evidence>
<evidence type="ECO:0000256" key="2">
    <source>
        <dbReference type="ARBA" id="ARBA00011233"/>
    </source>
</evidence>
<dbReference type="InterPro" id="IPR050298">
    <property type="entry name" value="Gram-neg_bact_OMP"/>
</dbReference>
<dbReference type="InterPro" id="IPR002299">
    <property type="entry name" value="Porin_Neis"/>
</dbReference>
<keyword evidence="10" id="KW-0998">Cell outer membrane</keyword>
<feature type="domain" description="Porin" evidence="12">
    <location>
        <begin position="7"/>
        <end position="344"/>
    </location>
</feature>
<evidence type="ECO:0000256" key="4">
    <source>
        <dbReference type="ARBA" id="ARBA00022452"/>
    </source>
</evidence>
<organism evidence="13 16">
    <name type="scientific">Paraburkholderia rhynchosiae</name>
    <dbReference type="NCBI Taxonomy" id="487049"/>
    <lineage>
        <taxon>Bacteria</taxon>
        <taxon>Pseudomonadati</taxon>
        <taxon>Pseudomonadota</taxon>
        <taxon>Betaproteobacteria</taxon>
        <taxon>Burkholderiales</taxon>
        <taxon>Burkholderiaceae</taxon>
        <taxon>Paraburkholderia</taxon>
    </lineage>
</organism>
<dbReference type="SUPFAM" id="SSF56935">
    <property type="entry name" value="Porins"/>
    <property type="match status" value="1"/>
</dbReference>
<feature type="chain" id="PRO_5044384313" evidence="11">
    <location>
        <begin position="21"/>
        <end position="381"/>
    </location>
</feature>
<reference evidence="13 16" key="2">
    <citation type="submission" date="2020-04" db="EMBL/GenBank/DDBJ databases">
        <authorList>
            <person name="De Canck E."/>
        </authorList>
    </citation>
    <scope>NUCLEOTIDE SEQUENCE [LARGE SCALE GENOMIC DNA]</scope>
    <source>
        <strain evidence="13 16">LMG 27174</strain>
    </source>
</reference>
<evidence type="ECO:0000313" key="13">
    <source>
        <dbReference type="EMBL" id="CAB3655643.1"/>
    </source>
</evidence>
<evidence type="ECO:0000256" key="5">
    <source>
        <dbReference type="ARBA" id="ARBA00022692"/>
    </source>
</evidence>